<evidence type="ECO:0000313" key="1">
    <source>
        <dbReference type="EMBL" id="QJC96430.1"/>
    </source>
</evidence>
<sequence length="67" mass="8129">MLMEQYLRELLDKVCTYLNIEMHELLIFKKQDHNNIDHSEKNGILKLQGWERITSFLTVCFQKFNII</sequence>
<proteinExistence type="predicted"/>
<protein>
    <submittedName>
        <fullName evidence="1">Transcriptional regulator, lambda repressor-like, phage SPbeta</fullName>
    </submittedName>
</protein>
<reference evidence="1 2" key="1">
    <citation type="submission" date="2020-04" db="EMBL/GenBank/DDBJ databases">
        <title>Plant growth promoting and environmental Bacillus: genomic and epigenetic comparison.</title>
        <authorList>
            <person name="Reva O.N."/>
            <person name="Lutz S."/>
            <person name="Ahrens C.H."/>
        </authorList>
    </citation>
    <scope>NUCLEOTIDE SEQUENCE [LARGE SCALE GENOMIC DNA]</scope>
    <source>
        <strain evidence="1 2">UCMB5075</strain>
    </source>
</reference>
<dbReference type="EMBL" id="CP051464">
    <property type="protein sequence ID" value="QJC96430.1"/>
    <property type="molecule type" value="Genomic_DNA"/>
</dbReference>
<dbReference type="Proteomes" id="UP000501048">
    <property type="component" value="Chromosome"/>
</dbReference>
<evidence type="ECO:0000313" key="2">
    <source>
        <dbReference type="Proteomes" id="UP000501048"/>
    </source>
</evidence>
<accession>A0ABX6LX31</accession>
<name>A0ABX6LX31_BACMO</name>
<keyword evidence="2" id="KW-1185">Reference proteome</keyword>
<organism evidence="1 2">
    <name type="scientific">Bacillus mojavensis</name>
    <dbReference type="NCBI Taxonomy" id="72360"/>
    <lineage>
        <taxon>Bacteria</taxon>
        <taxon>Bacillati</taxon>
        <taxon>Bacillota</taxon>
        <taxon>Bacilli</taxon>
        <taxon>Bacillales</taxon>
        <taxon>Bacillaceae</taxon>
        <taxon>Bacillus</taxon>
    </lineage>
</organism>
<gene>
    <name evidence="1" type="primary">yopB</name>
    <name evidence="1" type="ORF">HC660_19550</name>
</gene>